<organism evidence="1">
    <name type="scientific">bioreactor metagenome</name>
    <dbReference type="NCBI Taxonomy" id="1076179"/>
    <lineage>
        <taxon>unclassified sequences</taxon>
        <taxon>metagenomes</taxon>
        <taxon>ecological metagenomes</taxon>
    </lineage>
</organism>
<reference evidence="1" key="1">
    <citation type="submission" date="2019-08" db="EMBL/GenBank/DDBJ databases">
        <authorList>
            <person name="Kucharzyk K."/>
            <person name="Murdoch R.W."/>
            <person name="Higgins S."/>
            <person name="Loffler F."/>
        </authorList>
    </citation>
    <scope>NUCLEOTIDE SEQUENCE</scope>
</reference>
<gene>
    <name evidence="1" type="ORF">SDC9_89062</name>
</gene>
<dbReference type="AlphaFoldDB" id="A0A644ZNU1"/>
<protein>
    <submittedName>
        <fullName evidence="1">Uncharacterized protein</fullName>
    </submittedName>
</protein>
<comment type="caution">
    <text evidence="1">The sequence shown here is derived from an EMBL/GenBank/DDBJ whole genome shotgun (WGS) entry which is preliminary data.</text>
</comment>
<accession>A0A644ZNU1</accession>
<evidence type="ECO:0000313" key="1">
    <source>
        <dbReference type="EMBL" id="MPM42397.1"/>
    </source>
</evidence>
<name>A0A644ZNU1_9ZZZZ</name>
<proteinExistence type="predicted"/>
<dbReference type="EMBL" id="VSSQ01009716">
    <property type="protein sequence ID" value="MPM42397.1"/>
    <property type="molecule type" value="Genomic_DNA"/>
</dbReference>
<sequence>MLLTSPYRRSASAPCLAEIRIDNPVLLEILTRYRQLGALGESIAALSIAVGEPKIYAFRMNLEDRNDSLHAPRSLSEVVPILLRVLNENLYAPWGIKIPRNEPQFRALIQELDNRKLEIEASYESVYWYSEGKRKDGTPCAFVYDRGEEDDELIYGTFDI</sequence>